<evidence type="ECO:0000313" key="7">
    <source>
        <dbReference type="Proteomes" id="UP001302652"/>
    </source>
</evidence>
<keyword evidence="7" id="KW-1185">Reference proteome</keyword>
<dbReference type="Proteomes" id="UP001302652">
    <property type="component" value="Chromosome 3"/>
</dbReference>
<evidence type="ECO:0000313" key="6">
    <source>
        <dbReference type="EMBL" id="WOD14613.1"/>
    </source>
</evidence>
<sequence>MAEAANSQSGRGIRILIVSLVRLMREGLASLLAQHPGVEDVCAVADAEAALATLGHFHPTLVLLDIAGEDGLAAGRRLVSAAPALHILGFAARAREHDVLAYARCGVSGFVSCDASTQDLIEALLQIGSANRLELSEQNELMTRDEQAEESGGAVRWTPF</sequence>
<evidence type="ECO:0000256" key="3">
    <source>
        <dbReference type="ARBA" id="ARBA00023163"/>
    </source>
</evidence>
<dbReference type="PANTHER" id="PTHR43214">
    <property type="entry name" value="TWO-COMPONENT RESPONSE REGULATOR"/>
    <property type="match status" value="1"/>
</dbReference>
<keyword evidence="3" id="KW-0804">Transcription</keyword>
<dbReference type="InterPro" id="IPR001789">
    <property type="entry name" value="Sig_transdc_resp-reg_receiver"/>
</dbReference>
<evidence type="ECO:0000256" key="1">
    <source>
        <dbReference type="ARBA" id="ARBA00023015"/>
    </source>
</evidence>
<name>A0ABZ0EBK7_9BURK</name>
<dbReference type="InterPro" id="IPR011006">
    <property type="entry name" value="CheY-like_superfamily"/>
</dbReference>
<evidence type="ECO:0000259" key="5">
    <source>
        <dbReference type="PROSITE" id="PS50110"/>
    </source>
</evidence>
<dbReference type="PROSITE" id="PS50110">
    <property type="entry name" value="RESPONSE_REGULATORY"/>
    <property type="match status" value="1"/>
</dbReference>
<gene>
    <name evidence="6" type="ORF">RW095_04130</name>
</gene>
<dbReference type="PANTHER" id="PTHR43214:SF24">
    <property type="entry name" value="TRANSCRIPTIONAL REGULATORY PROTEIN NARL-RELATED"/>
    <property type="match status" value="1"/>
</dbReference>
<feature type="modified residue" description="4-aspartylphosphate" evidence="4">
    <location>
        <position position="65"/>
    </location>
</feature>
<dbReference type="InterPro" id="IPR039420">
    <property type="entry name" value="WalR-like"/>
</dbReference>
<keyword evidence="1" id="KW-0805">Transcription regulation</keyword>
<dbReference type="SUPFAM" id="SSF52172">
    <property type="entry name" value="CheY-like"/>
    <property type="match status" value="1"/>
</dbReference>
<accession>A0ABZ0EBK7</accession>
<reference evidence="6 7" key="1">
    <citation type="submission" date="2023-10" db="EMBL/GenBank/DDBJ databases">
        <title>Surface-active antibiotics is a multifunctional adaptation for post-fire microbes.</title>
        <authorList>
            <person name="Liu M.D."/>
            <person name="Du Y."/>
            <person name="Koupaei S.K."/>
            <person name="Kim N.R."/>
            <person name="Zhang W."/>
            <person name="Traxler M.F."/>
        </authorList>
    </citation>
    <scope>NUCLEOTIDE SEQUENCE [LARGE SCALE GENOMIC DNA]</scope>
    <source>
        <strain evidence="6 7">F3</strain>
    </source>
</reference>
<dbReference type="RefSeq" id="WP_317016552.1">
    <property type="nucleotide sequence ID" value="NZ_CP136511.1"/>
</dbReference>
<proteinExistence type="predicted"/>
<dbReference type="EMBL" id="CP136511">
    <property type="protein sequence ID" value="WOD14613.1"/>
    <property type="molecule type" value="Genomic_DNA"/>
</dbReference>
<keyword evidence="2" id="KW-0238">DNA-binding</keyword>
<evidence type="ECO:0000256" key="4">
    <source>
        <dbReference type="PROSITE-ProRule" id="PRU00169"/>
    </source>
</evidence>
<keyword evidence="4" id="KW-0597">Phosphoprotein</keyword>
<organism evidence="6 7">
    <name type="scientific">Paraburkholderia kirstenboschensis</name>
    <dbReference type="NCBI Taxonomy" id="1245436"/>
    <lineage>
        <taxon>Bacteria</taxon>
        <taxon>Pseudomonadati</taxon>
        <taxon>Pseudomonadota</taxon>
        <taxon>Betaproteobacteria</taxon>
        <taxon>Burkholderiales</taxon>
        <taxon>Burkholderiaceae</taxon>
        <taxon>Paraburkholderia</taxon>
    </lineage>
</organism>
<protein>
    <submittedName>
        <fullName evidence="6">Response regulator</fullName>
    </submittedName>
</protein>
<dbReference type="SMART" id="SM00448">
    <property type="entry name" value="REC"/>
    <property type="match status" value="1"/>
</dbReference>
<feature type="domain" description="Response regulatory" evidence="5">
    <location>
        <begin position="14"/>
        <end position="128"/>
    </location>
</feature>
<evidence type="ECO:0000256" key="2">
    <source>
        <dbReference type="ARBA" id="ARBA00023125"/>
    </source>
</evidence>
<dbReference type="Pfam" id="PF00072">
    <property type="entry name" value="Response_reg"/>
    <property type="match status" value="1"/>
</dbReference>
<dbReference type="Gene3D" id="3.40.50.2300">
    <property type="match status" value="1"/>
</dbReference>